<dbReference type="EMBL" id="CAJFDH010000002">
    <property type="protein sequence ID" value="CAD5212665.1"/>
    <property type="molecule type" value="Genomic_DNA"/>
</dbReference>
<dbReference type="EMBL" id="CAJFCW020000002">
    <property type="protein sequence ID" value="CAG9097170.1"/>
    <property type="molecule type" value="Genomic_DNA"/>
</dbReference>
<keyword evidence="1" id="KW-0472">Membrane</keyword>
<evidence type="ECO:0000256" key="2">
    <source>
        <dbReference type="SAM" id="SignalP"/>
    </source>
</evidence>
<dbReference type="Proteomes" id="UP000783686">
    <property type="component" value="Unassembled WGS sequence"/>
</dbReference>
<gene>
    <name evidence="3" type="ORF">BOKJ2_LOCUS4466</name>
</gene>
<keyword evidence="2" id="KW-0732">Signal</keyword>
<comment type="caution">
    <text evidence="3">The sequence shown here is derived from an EMBL/GenBank/DDBJ whole genome shotgun (WGS) entry which is preliminary data.</text>
</comment>
<reference evidence="3" key="1">
    <citation type="submission" date="2020-09" db="EMBL/GenBank/DDBJ databases">
        <authorList>
            <person name="Kikuchi T."/>
        </authorList>
    </citation>
    <scope>NUCLEOTIDE SEQUENCE</scope>
    <source>
        <strain evidence="3">SH1</strain>
    </source>
</reference>
<keyword evidence="1" id="KW-1133">Transmembrane helix</keyword>
<keyword evidence="4" id="KW-1185">Reference proteome</keyword>
<feature type="signal peptide" evidence="2">
    <location>
        <begin position="1"/>
        <end position="18"/>
    </location>
</feature>
<accession>A0A811KCQ7</accession>
<name>A0A811KCQ7_9BILA</name>
<keyword evidence="1" id="KW-0812">Transmembrane</keyword>
<protein>
    <submittedName>
        <fullName evidence="3">Uncharacterized protein</fullName>
    </submittedName>
</protein>
<proteinExistence type="predicted"/>
<feature type="transmembrane region" description="Helical" evidence="1">
    <location>
        <begin position="131"/>
        <end position="151"/>
    </location>
</feature>
<feature type="chain" id="PRO_5036220976" evidence="2">
    <location>
        <begin position="19"/>
        <end position="163"/>
    </location>
</feature>
<sequence>MLMSSSIIALFLFATTLGQGNRLDDRVVKRLDTSLIVTVDDTEVGKNITDFMVVHMQRIEKVLLIKQFSMVNANNTKTYEYAIYVPSPSFINEDDVVDSVQFFVKLYTLEAYFYRIDKAPQSKDVIIKGRVANAAIIFIVAALFVLVWGIITISSMRRKEQTV</sequence>
<organism evidence="3 4">
    <name type="scientific">Bursaphelenchus okinawaensis</name>
    <dbReference type="NCBI Taxonomy" id="465554"/>
    <lineage>
        <taxon>Eukaryota</taxon>
        <taxon>Metazoa</taxon>
        <taxon>Ecdysozoa</taxon>
        <taxon>Nematoda</taxon>
        <taxon>Chromadorea</taxon>
        <taxon>Rhabditida</taxon>
        <taxon>Tylenchina</taxon>
        <taxon>Tylenchomorpha</taxon>
        <taxon>Aphelenchoidea</taxon>
        <taxon>Aphelenchoididae</taxon>
        <taxon>Bursaphelenchus</taxon>
    </lineage>
</organism>
<evidence type="ECO:0000313" key="3">
    <source>
        <dbReference type="EMBL" id="CAD5212665.1"/>
    </source>
</evidence>
<dbReference type="AlphaFoldDB" id="A0A811KCQ7"/>
<dbReference type="Proteomes" id="UP000614601">
    <property type="component" value="Unassembled WGS sequence"/>
</dbReference>
<evidence type="ECO:0000256" key="1">
    <source>
        <dbReference type="SAM" id="Phobius"/>
    </source>
</evidence>
<evidence type="ECO:0000313" key="4">
    <source>
        <dbReference type="Proteomes" id="UP000614601"/>
    </source>
</evidence>